<proteinExistence type="inferred from homology"/>
<dbReference type="FunFam" id="3.40.50.12780:FF:000003">
    <property type="entry name" value="Long-chain-fatty-acid--CoA ligase FadD"/>
    <property type="match status" value="1"/>
</dbReference>
<dbReference type="GO" id="GO:0016877">
    <property type="term" value="F:ligase activity, forming carbon-sulfur bonds"/>
    <property type="evidence" value="ECO:0007669"/>
    <property type="project" value="UniProtKB-ARBA"/>
</dbReference>
<evidence type="ECO:0000259" key="5">
    <source>
        <dbReference type="Pfam" id="PF13193"/>
    </source>
</evidence>
<comment type="similarity">
    <text evidence="1">Belongs to the ATP-dependent AMP-binding enzyme family.</text>
</comment>
<evidence type="ECO:0000313" key="6">
    <source>
        <dbReference type="EMBL" id="TCP66455.1"/>
    </source>
</evidence>
<evidence type="ECO:0000256" key="3">
    <source>
        <dbReference type="SAM" id="Phobius"/>
    </source>
</evidence>
<evidence type="ECO:0000313" key="7">
    <source>
        <dbReference type="Proteomes" id="UP000294746"/>
    </source>
</evidence>
<dbReference type="FunFam" id="3.30.300.30:FF:000008">
    <property type="entry name" value="2,3-dihydroxybenzoate-AMP ligase"/>
    <property type="match status" value="1"/>
</dbReference>
<feature type="domain" description="AMP-dependent synthetase/ligase" evidence="4">
    <location>
        <begin position="34"/>
        <end position="420"/>
    </location>
</feature>
<gene>
    <name evidence="6" type="ORF">EDD57_12434</name>
</gene>
<feature type="transmembrane region" description="Helical" evidence="3">
    <location>
        <begin position="254"/>
        <end position="275"/>
    </location>
</feature>
<dbReference type="Pfam" id="PF00501">
    <property type="entry name" value="AMP-binding"/>
    <property type="match status" value="1"/>
</dbReference>
<dbReference type="Pfam" id="PF13193">
    <property type="entry name" value="AMP-binding_C"/>
    <property type="match status" value="1"/>
</dbReference>
<dbReference type="AlphaFoldDB" id="A0A4R2S5B9"/>
<keyword evidence="7" id="KW-1185">Reference proteome</keyword>
<keyword evidence="3" id="KW-1133">Transmembrane helix</keyword>
<organism evidence="6 7">
    <name type="scientific">Baia soyae</name>
    <dbReference type="NCBI Taxonomy" id="1544746"/>
    <lineage>
        <taxon>Bacteria</taxon>
        <taxon>Bacillati</taxon>
        <taxon>Bacillota</taxon>
        <taxon>Bacilli</taxon>
        <taxon>Bacillales</taxon>
        <taxon>Thermoactinomycetaceae</taxon>
        <taxon>Baia</taxon>
    </lineage>
</organism>
<dbReference type="Gene3D" id="3.40.50.980">
    <property type="match status" value="2"/>
</dbReference>
<dbReference type="InterPro" id="IPR020845">
    <property type="entry name" value="AMP-binding_CS"/>
</dbReference>
<feature type="domain" description="AMP-binding enzyme C-terminal" evidence="5">
    <location>
        <begin position="471"/>
        <end position="546"/>
    </location>
</feature>
<dbReference type="RefSeq" id="WP_131849081.1">
    <property type="nucleotide sequence ID" value="NZ_SLXV01000024.1"/>
</dbReference>
<dbReference type="EMBL" id="SLXV01000024">
    <property type="protein sequence ID" value="TCP66455.1"/>
    <property type="molecule type" value="Genomic_DNA"/>
</dbReference>
<keyword evidence="3" id="KW-0472">Membrane</keyword>
<dbReference type="Gene3D" id="2.30.38.10">
    <property type="entry name" value="Luciferase, Domain 3"/>
    <property type="match status" value="1"/>
</dbReference>
<evidence type="ECO:0000256" key="2">
    <source>
        <dbReference type="ARBA" id="ARBA00022598"/>
    </source>
</evidence>
<dbReference type="InterPro" id="IPR045851">
    <property type="entry name" value="AMP-bd_C_sf"/>
</dbReference>
<accession>A0A4R2S5B9</accession>
<evidence type="ECO:0000259" key="4">
    <source>
        <dbReference type="Pfam" id="PF00501"/>
    </source>
</evidence>
<dbReference type="SUPFAM" id="SSF56801">
    <property type="entry name" value="Acetyl-CoA synthetase-like"/>
    <property type="match status" value="1"/>
</dbReference>
<sequence length="568" mass="64603">MSYAEKVWLKQYPSTVPSTIDYPNVLLTQFLIDAARDFPKRDAVLFMGKKLTYEQLLEESYRFANSLKELGVRPQERVAIMLPNCPQAVIAYYGALFIGAVVVQTNPLYMERELEHQLTDSGSETIICLDLVLPKVQNVKSKTQLKRVIVTSIKDYLPFPKNVLYPLTLWKDGIKLTHEYDKDTHAFKRLIAKALPTPVTPPETDPIHDVALLQYTGGTTGLSKAAMLTHRNLIVNSIQASYWLYKVKRGTEKILGVLPFFHVYGMTVVMNYAMYQAATMILIPRFDCEMILKTIVKERPTLFPGAPTMYVAIINHPNIQKYDLSSIDACVSGSAALPVEVQEKFEKLTGGRLIEGYGMTETSPVTHSNLVWDRVRSSTIGVPWPDTESRVVDAETGEELPVGEIGELQVRGPQVMKGYWNREDETAKVLTADGWLSTGDIVRMDEEGYFFVMDRKKDMIIAGGYNIYPREVEEVLFEHPAIQEAAVVGVPHPYRGETVKAFIVLKPGVKLTEKELDQYCREKLAKYKIPRLYEFRDELPKTFVGKVLRRVLQEQEKKKYEEEIKEAN</sequence>
<evidence type="ECO:0000256" key="1">
    <source>
        <dbReference type="ARBA" id="ARBA00006432"/>
    </source>
</evidence>
<dbReference type="InterPro" id="IPR050237">
    <property type="entry name" value="ATP-dep_AMP-bd_enzyme"/>
</dbReference>
<name>A0A4R2S5B9_9BACL</name>
<dbReference type="Gene3D" id="3.30.300.30">
    <property type="match status" value="1"/>
</dbReference>
<dbReference type="OrthoDB" id="9757771at2"/>
<dbReference type="Proteomes" id="UP000294746">
    <property type="component" value="Unassembled WGS sequence"/>
</dbReference>
<dbReference type="PANTHER" id="PTHR43767">
    <property type="entry name" value="LONG-CHAIN-FATTY-ACID--COA LIGASE"/>
    <property type="match status" value="1"/>
</dbReference>
<comment type="caution">
    <text evidence="6">The sequence shown here is derived from an EMBL/GenBank/DDBJ whole genome shotgun (WGS) entry which is preliminary data.</text>
</comment>
<dbReference type="CDD" id="cd05936">
    <property type="entry name" value="FC-FACS_FadD_like"/>
    <property type="match status" value="1"/>
</dbReference>
<dbReference type="InterPro" id="IPR025110">
    <property type="entry name" value="AMP-bd_C"/>
</dbReference>
<keyword evidence="2" id="KW-0436">Ligase</keyword>
<keyword evidence="3" id="KW-0812">Transmembrane</keyword>
<dbReference type="PANTHER" id="PTHR43767:SF9">
    <property type="entry name" value="LONG-CHAIN-FATTY-ACID--COA LIGASE"/>
    <property type="match status" value="1"/>
</dbReference>
<dbReference type="InterPro" id="IPR000873">
    <property type="entry name" value="AMP-dep_synth/lig_dom"/>
</dbReference>
<reference evidence="6 7" key="1">
    <citation type="submission" date="2019-03" db="EMBL/GenBank/DDBJ databases">
        <title>Genomic Encyclopedia of Type Strains, Phase IV (KMG-IV): sequencing the most valuable type-strain genomes for metagenomic binning, comparative biology and taxonomic classification.</title>
        <authorList>
            <person name="Goeker M."/>
        </authorList>
    </citation>
    <scope>NUCLEOTIDE SEQUENCE [LARGE SCALE GENOMIC DNA]</scope>
    <source>
        <strain evidence="6 7">DSM 46831</strain>
    </source>
</reference>
<protein>
    <submittedName>
        <fullName evidence="6">Long-chain acyl-CoA synthetase</fullName>
    </submittedName>
</protein>
<dbReference type="PROSITE" id="PS00455">
    <property type="entry name" value="AMP_BINDING"/>
    <property type="match status" value="1"/>
</dbReference>